<dbReference type="GO" id="GO:0006629">
    <property type="term" value="P:lipid metabolic process"/>
    <property type="evidence" value="ECO:0007669"/>
    <property type="project" value="UniProtKB-KW"/>
</dbReference>
<dbReference type="PANTHER" id="PTHR34043">
    <property type="entry name" value="ALPHA/BETA-HYDROLASES SUPERFAMILY PROTEIN"/>
    <property type="match status" value="1"/>
</dbReference>
<dbReference type="EMBL" id="CCBP010000274">
    <property type="protein sequence ID" value="CDO75496.1"/>
    <property type="molecule type" value="Genomic_DNA"/>
</dbReference>
<evidence type="ECO:0000256" key="4">
    <source>
        <dbReference type="ARBA" id="ARBA00022801"/>
    </source>
</evidence>
<evidence type="ECO:0000259" key="6">
    <source>
        <dbReference type="Pfam" id="PF24708"/>
    </source>
</evidence>
<comment type="caution">
    <text evidence="7">The sequence shown here is derived from an EMBL/GenBank/DDBJ whole genome shotgun (WGS) entry which is preliminary data.</text>
</comment>
<dbReference type="Proteomes" id="UP000029665">
    <property type="component" value="Unassembled WGS sequence"/>
</dbReference>
<keyword evidence="3" id="KW-0732">Signal</keyword>
<dbReference type="HOGENOM" id="CLU_019900_1_0_1"/>
<dbReference type="InterPro" id="IPR029058">
    <property type="entry name" value="AB_hydrolase_fold"/>
</dbReference>
<name>A0A060SMS9_PYCCI</name>
<dbReference type="PANTHER" id="PTHR34043:SF3">
    <property type="entry name" value="ALPHA_BETA-HYDROLASES SUPERFAMILY PROTEIN"/>
    <property type="match status" value="1"/>
</dbReference>
<dbReference type="OMA" id="YRSYCAT"/>
<dbReference type="Gene3D" id="3.40.50.1820">
    <property type="entry name" value="alpha/beta hydrolase"/>
    <property type="match status" value="1"/>
</dbReference>
<dbReference type="InterPro" id="IPR056304">
    <property type="entry name" value="Lip-like_C"/>
</dbReference>
<accession>A0A060SMS9</accession>
<dbReference type="AlphaFoldDB" id="A0A060SMS9"/>
<sequence>MDPWPVPLVIVEGFLSSAGAIVWGNYEEHSNYACRSNGERTRRTIFASVGPVSSLHDRACELFYSLIGGTVDYGAEHSLQNGHRRFGRTYEEGLYSEWSVKHPLHFLGHSMGGPTIVKLQWLLKTRFFGKQYSADMVLSVNTVSSPFRGTQLVYSLGEDTRNAPAVRPFSVGDILAKGVHIAAYLSPILPGIMDFHADARGLSFREASFFSFWGQLRKSDWAESRDATPYDATFEAANEREYIGEGVVNPNTYHRSYCATLISHGEPETSGTFSPSSWLSRAASWPLRASAKVIANFDLSTIRPIPGFMATVSTSIQASTVGNEATMEDGVTDGSQGGDYLSLLFRANDGIVPLFSQWHPLECGSTRCTHFGHSNNFLDDSGKARYSCSPEPGVWNVHHLAEAHHFSLVPFWLGTRTQKAFWQDVGHWLRAIDIAHRGTGIKG</sequence>
<dbReference type="STRING" id="5643.A0A060SMS9"/>
<evidence type="ECO:0000256" key="2">
    <source>
        <dbReference type="ARBA" id="ARBA00022525"/>
    </source>
</evidence>
<dbReference type="GO" id="GO:0016787">
    <property type="term" value="F:hydrolase activity"/>
    <property type="evidence" value="ECO:0007669"/>
    <property type="project" value="UniProtKB-KW"/>
</dbReference>
<evidence type="ECO:0000256" key="1">
    <source>
        <dbReference type="ARBA" id="ARBA00004613"/>
    </source>
</evidence>
<dbReference type="SUPFAM" id="SSF53474">
    <property type="entry name" value="alpha/beta-Hydrolases"/>
    <property type="match status" value="1"/>
</dbReference>
<evidence type="ECO:0000313" key="8">
    <source>
        <dbReference type="Proteomes" id="UP000029665"/>
    </source>
</evidence>
<organism evidence="7 8">
    <name type="scientific">Pycnoporus cinnabarinus</name>
    <name type="common">Cinnabar-red polypore</name>
    <name type="synonym">Trametes cinnabarina</name>
    <dbReference type="NCBI Taxonomy" id="5643"/>
    <lineage>
        <taxon>Eukaryota</taxon>
        <taxon>Fungi</taxon>
        <taxon>Dikarya</taxon>
        <taxon>Basidiomycota</taxon>
        <taxon>Agaricomycotina</taxon>
        <taxon>Agaricomycetes</taxon>
        <taxon>Polyporales</taxon>
        <taxon>Polyporaceae</taxon>
        <taxon>Trametes</taxon>
    </lineage>
</organism>
<dbReference type="Pfam" id="PF24708">
    <property type="entry name" value="Lip_C"/>
    <property type="match status" value="1"/>
</dbReference>
<keyword evidence="8" id="KW-1185">Reference proteome</keyword>
<keyword evidence="4" id="KW-0378">Hydrolase</keyword>
<evidence type="ECO:0000313" key="7">
    <source>
        <dbReference type="EMBL" id="CDO75496.1"/>
    </source>
</evidence>
<gene>
    <name evidence="7" type="ORF">BN946_scf184935.g32</name>
</gene>
<proteinExistence type="predicted"/>
<feature type="domain" description="Lipase-like C-terminal" evidence="6">
    <location>
        <begin position="7"/>
        <end position="257"/>
    </location>
</feature>
<keyword evidence="5" id="KW-0443">Lipid metabolism</keyword>
<dbReference type="OrthoDB" id="206848at2759"/>
<dbReference type="GO" id="GO:0005576">
    <property type="term" value="C:extracellular region"/>
    <property type="evidence" value="ECO:0007669"/>
    <property type="project" value="UniProtKB-SubCell"/>
</dbReference>
<reference evidence="7" key="1">
    <citation type="submission" date="2014-01" db="EMBL/GenBank/DDBJ databases">
        <title>The genome of the white-rot fungus Pycnoporus cinnabarinus: a basidiomycete model with a versatile arsenal for lignocellulosic biomass breakdown.</title>
        <authorList>
            <person name="Levasseur A."/>
            <person name="Lomascolo A."/>
            <person name="Ruiz-Duenas F.J."/>
            <person name="Uzan E."/>
            <person name="Piumi F."/>
            <person name="Kues U."/>
            <person name="Ram A.F.J."/>
            <person name="Murat C."/>
            <person name="Haon M."/>
            <person name="Benoit I."/>
            <person name="Arfi Y."/>
            <person name="Chevret D."/>
            <person name="Drula E."/>
            <person name="Kwon M.J."/>
            <person name="Gouret P."/>
            <person name="Lesage-Meessen L."/>
            <person name="Lombard V."/>
            <person name="Mariette J."/>
            <person name="Noirot C."/>
            <person name="Park J."/>
            <person name="Patyshakuliyeva A."/>
            <person name="Wieneger R.A.B."/>
            <person name="Wosten H.A.B."/>
            <person name="Martin F."/>
            <person name="Coutinho P.M."/>
            <person name="de Vries R."/>
            <person name="Martinez A.T."/>
            <person name="Klopp C."/>
            <person name="Pontarotti P."/>
            <person name="Henrissat B."/>
            <person name="Record E."/>
        </authorList>
    </citation>
    <scope>NUCLEOTIDE SEQUENCE [LARGE SCALE GENOMIC DNA]</scope>
    <source>
        <strain evidence="7">BRFM137</strain>
    </source>
</reference>
<protein>
    <recommendedName>
        <fullName evidence="6">Lipase-like C-terminal domain-containing protein</fullName>
    </recommendedName>
</protein>
<keyword evidence="2" id="KW-0964">Secreted</keyword>
<evidence type="ECO:0000256" key="3">
    <source>
        <dbReference type="ARBA" id="ARBA00022729"/>
    </source>
</evidence>
<evidence type="ECO:0000256" key="5">
    <source>
        <dbReference type="ARBA" id="ARBA00023098"/>
    </source>
</evidence>
<comment type="subcellular location">
    <subcellularLocation>
        <location evidence="1">Secreted</location>
    </subcellularLocation>
</comment>